<dbReference type="Proteomes" id="UP000244913">
    <property type="component" value="Unassembled WGS sequence"/>
</dbReference>
<dbReference type="GO" id="GO:0090729">
    <property type="term" value="F:toxin activity"/>
    <property type="evidence" value="ECO:0007669"/>
    <property type="project" value="UniProtKB-KW"/>
</dbReference>
<keyword evidence="3 8" id="KW-0540">Nuclease</keyword>
<dbReference type="EMBL" id="QDKP01000047">
    <property type="protein sequence ID" value="PVM78497.1"/>
    <property type="molecule type" value="Genomic_DNA"/>
</dbReference>
<keyword evidence="2 8" id="KW-1277">Toxin-antitoxin system</keyword>
<feature type="binding site" evidence="8">
    <location>
        <position position="96"/>
    </location>
    <ligand>
        <name>Mg(2+)</name>
        <dbReference type="ChEBI" id="CHEBI:18420"/>
    </ligand>
</feature>
<dbReference type="GO" id="GO:0016787">
    <property type="term" value="F:hydrolase activity"/>
    <property type="evidence" value="ECO:0007669"/>
    <property type="project" value="UniProtKB-KW"/>
</dbReference>
<dbReference type="Pfam" id="PF01850">
    <property type="entry name" value="PIN"/>
    <property type="match status" value="1"/>
</dbReference>
<comment type="function">
    <text evidence="8">Toxic component of a toxin-antitoxin (TA) system. An RNase.</text>
</comment>
<evidence type="ECO:0000313" key="11">
    <source>
        <dbReference type="Proteomes" id="UP000244913"/>
    </source>
</evidence>
<dbReference type="Gene3D" id="3.40.50.1010">
    <property type="entry name" value="5'-nuclease"/>
    <property type="match status" value="1"/>
</dbReference>
<dbReference type="PANTHER" id="PTHR33653">
    <property type="entry name" value="RIBONUCLEASE VAPC2"/>
    <property type="match status" value="1"/>
</dbReference>
<comment type="cofactor">
    <cofactor evidence="1 8">
        <name>Mg(2+)</name>
        <dbReference type="ChEBI" id="CHEBI:18420"/>
    </cofactor>
</comment>
<keyword evidence="6 8" id="KW-0460">Magnesium</keyword>
<dbReference type="PANTHER" id="PTHR33653:SF1">
    <property type="entry name" value="RIBONUCLEASE VAPC2"/>
    <property type="match status" value="1"/>
</dbReference>
<evidence type="ECO:0000256" key="8">
    <source>
        <dbReference type="HAMAP-Rule" id="MF_00265"/>
    </source>
</evidence>
<dbReference type="RefSeq" id="WP_116568600.1">
    <property type="nucleotide sequence ID" value="NZ_QDKP01000047.1"/>
</dbReference>
<name>A0A2T9J9H0_9CAUL</name>
<proteinExistence type="inferred from homology"/>
<dbReference type="GO" id="GO:0004540">
    <property type="term" value="F:RNA nuclease activity"/>
    <property type="evidence" value="ECO:0007669"/>
    <property type="project" value="InterPro"/>
</dbReference>
<evidence type="ECO:0000256" key="6">
    <source>
        <dbReference type="ARBA" id="ARBA00022842"/>
    </source>
</evidence>
<organism evidence="10 11">
    <name type="scientific">Caulobacter radicis</name>
    <dbReference type="NCBI Taxonomy" id="2172650"/>
    <lineage>
        <taxon>Bacteria</taxon>
        <taxon>Pseudomonadati</taxon>
        <taxon>Pseudomonadota</taxon>
        <taxon>Alphaproteobacteria</taxon>
        <taxon>Caulobacterales</taxon>
        <taxon>Caulobacteraceae</taxon>
        <taxon>Caulobacter</taxon>
    </lineage>
</organism>
<dbReference type="AlphaFoldDB" id="A0A2T9J9H0"/>
<sequence length="129" mass="13772">MAAFVLDTNVAIHLRDGDPVISAKIAGLDGAVLLSIVSRVELEGGVYRELADVAARRARLDAMLDVLPVLDFGAEAADAYRAIVPATGHSRRKILDRMIAAQALTHRATLVTCDPADFLDVPGRALLAW</sequence>
<feature type="binding site" evidence="8">
    <location>
        <position position="7"/>
    </location>
    <ligand>
        <name>Mg(2+)</name>
        <dbReference type="ChEBI" id="CHEBI:18420"/>
    </ligand>
</feature>
<accession>A0A2T9J9H0</accession>
<evidence type="ECO:0000313" key="10">
    <source>
        <dbReference type="EMBL" id="PVM78497.1"/>
    </source>
</evidence>
<evidence type="ECO:0000256" key="2">
    <source>
        <dbReference type="ARBA" id="ARBA00022649"/>
    </source>
</evidence>
<evidence type="ECO:0000256" key="5">
    <source>
        <dbReference type="ARBA" id="ARBA00022801"/>
    </source>
</evidence>
<protein>
    <recommendedName>
        <fullName evidence="8">Ribonuclease VapC</fullName>
        <shortName evidence="8">RNase VapC</shortName>
        <ecNumber evidence="8">3.1.-.-</ecNumber>
    </recommendedName>
    <alternativeName>
        <fullName evidence="8">Toxin VapC</fullName>
    </alternativeName>
</protein>
<feature type="domain" description="PIN" evidence="9">
    <location>
        <begin position="5"/>
        <end position="120"/>
    </location>
</feature>
<dbReference type="InterPro" id="IPR029060">
    <property type="entry name" value="PIN-like_dom_sf"/>
</dbReference>
<dbReference type="GO" id="GO:0000287">
    <property type="term" value="F:magnesium ion binding"/>
    <property type="evidence" value="ECO:0007669"/>
    <property type="project" value="UniProtKB-UniRule"/>
</dbReference>
<evidence type="ECO:0000256" key="1">
    <source>
        <dbReference type="ARBA" id="ARBA00001946"/>
    </source>
</evidence>
<evidence type="ECO:0000256" key="3">
    <source>
        <dbReference type="ARBA" id="ARBA00022722"/>
    </source>
</evidence>
<gene>
    <name evidence="8" type="primary">vapC</name>
    <name evidence="10" type="ORF">DDF65_15755</name>
</gene>
<keyword evidence="5 8" id="KW-0378">Hydrolase</keyword>
<dbReference type="InterPro" id="IPR002716">
    <property type="entry name" value="PIN_dom"/>
</dbReference>
<keyword evidence="8" id="KW-0800">Toxin</keyword>
<evidence type="ECO:0000259" key="9">
    <source>
        <dbReference type="Pfam" id="PF01850"/>
    </source>
</evidence>
<dbReference type="InterPro" id="IPR050556">
    <property type="entry name" value="Type_II_TA_system_RNase"/>
</dbReference>
<reference evidence="10 11" key="1">
    <citation type="submission" date="2018-04" db="EMBL/GenBank/DDBJ databases">
        <title>The genome sequence of Caulobacter sp. 736.</title>
        <authorList>
            <person name="Gao J."/>
            <person name="Sun J."/>
        </authorList>
    </citation>
    <scope>NUCLEOTIDE SEQUENCE [LARGE SCALE GENOMIC DNA]</scope>
    <source>
        <strain evidence="10 11">736</strain>
    </source>
</reference>
<keyword evidence="11" id="KW-1185">Reference proteome</keyword>
<dbReference type="EC" id="3.1.-.-" evidence="8"/>
<keyword evidence="4 8" id="KW-0479">Metal-binding</keyword>
<comment type="similarity">
    <text evidence="7 8">Belongs to the PINc/VapC protein family.</text>
</comment>
<evidence type="ECO:0000256" key="4">
    <source>
        <dbReference type="ARBA" id="ARBA00022723"/>
    </source>
</evidence>
<dbReference type="InterPro" id="IPR022907">
    <property type="entry name" value="VapC_family"/>
</dbReference>
<dbReference type="HAMAP" id="MF_00265">
    <property type="entry name" value="VapC_Nob1"/>
    <property type="match status" value="1"/>
</dbReference>
<evidence type="ECO:0000256" key="7">
    <source>
        <dbReference type="ARBA" id="ARBA00038093"/>
    </source>
</evidence>
<comment type="caution">
    <text evidence="10">The sequence shown here is derived from an EMBL/GenBank/DDBJ whole genome shotgun (WGS) entry which is preliminary data.</text>
</comment>
<dbReference type="SUPFAM" id="SSF88723">
    <property type="entry name" value="PIN domain-like"/>
    <property type="match status" value="1"/>
</dbReference>